<gene>
    <name evidence="2" type="ORF">FHR24_002127</name>
</gene>
<keyword evidence="3" id="KW-1185">Reference proteome</keyword>
<reference evidence="2 3" key="1">
    <citation type="submission" date="2020-03" db="EMBL/GenBank/DDBJ databases">
        <title>Genomic Encyclopedia of Type Strains, Phase IV (KMG-IV): sequencing the most valuable type-strain genomes for metagenomic binning, comparative biology and taxonomic classification.</title>
        <authorList>
            <person name="Goeker M."/>
        </authorList>
    </citation>
    <scope>NUCLEOTIDE SEQUENCE [LARGE SCALE GENOMIC DNA]</scope>
    <source>
        <strain evidence="2 3">DSM 101599</strain>
    </source>
</reference>
<comment type="caution">
    <text evidence="2">The sequence shown here is derived from an EMBL/GenBank/DDBJ whole genome shotgun (WGS) entry which is preliminary data.</text>
</comment>
<accession>A0ABX0UA18</accession>
<evidence type="ECO:0000313" key="2">
    <source>
        <dbReference type="EMBL" id="NIJ45659.1"/>
    </source>
</evidence>
<dbReference type="RefSeq" id="WP_167188146.1">
    <property type="nucleotide sequence ID" value="NZ_JAASQL010000002.1"/>
</dbReference>
<name>A0ABX0UA18_9FLAO</name>
<protein>
    <recommendedName>
        <fullName evidence="1">MobA/VirD2-like nuclease domain-containing protein</fullName>
    </recommendedName>
</protein>
<organism evidence="2 3">
    <name type="scientific">Wenyingzhuangia heitensis</name>
    <dbReference type="NCBI Taxonomy" id="1487859"/>
    <lineage>
        <taxon>Bacteria</taxon>
        <taxon>Pseudomonadati</taxon>
        <taxon>Bacteroidota</taxon>
        <taxon>Flavobacteriia</taxon>
        <taxon>Flavobacteriales</taxon>
        <taxon>Flavobacteriaceae</taxon>
        <taxon>Wenyingzhuangia</taxon>
    </lineage>
</organism>
<feature type="domain" description="MobA/VirD2-like nuclease" evidence="1">
    <location>
        <begin position="22"/>
        <end position="146"/>
    </location>
</feature>
<evidence type="ECO:0000259" key="1">
    <source>
        <dbReference type="Pfam" id="PF03432"/>
    </source>
</evidence>
<sequence>MIAKGSSLSNTKAALLYGDDLNKSAKIVYSNYLHSETPSEISKEFKLFQDQNTNCKQNTFSFIISPTIEDGKKMNEASFEKVCKLFLKELKLDQHQAVGYIHNDKNHKHVHLYVNRISFEGKAFDAWRIGKRSQVAAKNVALQMGLTTVDQVREQKQKSTKLIRGEIKSIHDSIMKQRPKSVDDYIKKMKNINVTVKSVINKQNKLQGFRYEYNGHSFKGSEVHRDMSVNKLNFVAPGEQKMELSSNKEQFNFNNLLFDYSGEYEPNRNKKRKNTWQR</sequence>
<proteinExistence type="predicted"/>
<dbReference type="Pfam" id="PF03432">
    <property type="entry name" value="Relaxase"/>
    <property type="match status" value="1"/>
</dbReference>
<dbReference type="InterPro" id="IPR005094">
    <property type="entry name" value="Endonuclease_MobA/VirD2"/>
</dbReference>
<dbReference type="EMBL" id="JAASQL010000002">
    <property type="protein sequence ID" value="NIJ45659.1"/>
    <property type="molecule type" value="Genomic_DNA"/>
</dbReference>
<dbReference type="Proteomes" id="UP000745859">
    <property type="component" value="Unassembled WGS sequence"/>
</dbReference>
<evidence type="ECO:0000313" key="3">
    <source>
        <dbReference type="Proteomes" id="UP000745859"/>
    </source>
</evidence>